<dbReference type="PROSITE" id="PS51257">
    <property type="entry name" value="PROKAR_LIPOPROTEIN"/>
    <property type="match status" value="1"/>
</dbReference>
<feature type="compositionally biased region" description="Low complexity" evidence="3">
    <location>
        <begin position="34"/>
        <end position="61"/>
    </location>
</feature>
<feature type="domain" description="Periplasmic binding protein" evidence="5">
    <location>
        <begin position="73"/>
        <end position="328"/>
    </location>
</feature>
<evidence type="ECO:0000256" key="1">
    <source>
        <dbReference type="ARBA" id="ARBA00004196"/>
    </source>
</evidence>
<reference evidence="6 7" key="1">
    <citation type="submission" date="2020-08" db="EMBL/GenBank/DDBJ databases">
        <title>Cohnella phylogeny.</title>
        <authorList>
            <person name="Dunlap C."/>
        </authorList>
    </citation>
    <scope>NUCLEOTIDE SEQUENCE [LARGE SCALE GENOMIC DNA]</scope>
    <source>
        <strain evidence="6 7">CBP 2801</strain>
    </source>
</reference>
<dbReference type="Proteomes" id="UP000564644">
    <property type="component" value="Unassembled WGS sequence"/>
</dbReference>
<dbReference type="SUPFAM" id="SSF53822">
    <property type="entry name" value="Periplasmic binding protein-like I"/>
    <property type="match status" value="1"/>
</dbReference>
<dbReference type="InterPro" id="IPR028082">
    <property type="entry name" value="Peripla_BP_I"/>
</dbReference>
<dbReference type="InterPro" id="IPR025997">
    <property type="entry name" value="SBP_2_dom"/>
</dbReference>
<dbReference type="PANTHER" id="PTHR30036">
    <property type="entry name" value="D-XYLOSE-BINDING PERIPLASMIC PROTEIN"/>
    <property type="match status" value="1"/>
</dbReference>
<protein>
    <submittedName>
        <fullName evidence="6">Sugar ABC transporter substrate-binding protein</fullName>
    </submittedName>
</protein>
<dbReference type="RefSeq" id="WP_185133415.1">
    <property type="nucleotide sequence ID" value="NZ_JACJVO010000056.1"/>
</dbReference>
<evidence type="ECO:0000256" key="4">
    <source>
        <dbReference type="SAM" id="SignalP"/>
    </source>
</evidence>
<dbReference type="CDD" id="cd06305">
    <property type="entry name" value="PBP1_methylthioribose_binding-like"/>
    <property type="match status" value="1"/>
</dbReference>
<evidence type="ECO:0000259" key="5">
    <source>
        <dbReference type="Pfam" id="PF13407"/>
    </source>
</evidence>
<dbReference type="GO" id="GO:0030246">
    <property type="term" value="F:carbohydrate binding"/>
    <property type="evidence" value="ECO:0007669"/>
    <property type="project" value="TreeGrafter"/>
</dbReference>
<dbReference type="PANTHER" id="PTHR30036:SF7">
    <property type="entry name" value="ABC TRANSPORTER PERIPLASMIC-BINDING PROTEIN YPHF"/>
    <property type="match status" value="1"/>
</dbReference>
<evidence type="ECO:0000313" key="7">
    <source>
        <dbReference type="Proteomes" id="UP000564644"/>
    </source>
</evidence>
<keyword evidence="4" id="KW-0732">Signal</keyword>
<dbReference type="InterPro" id="IPR050555">
    <property type="entry name" value="Bact_Solute-Bind_Prot2"/>
</dbReference>
<accession>A0A7X0STD7</accession>
<dbReference type="Gene3D" id="3.40.50.2300">
    <property type="match status" value="2"/>
</dbReference>
<dbReference type="EMBL" id="JACJVO010000056">
    <property type="protein sequence ID" value="MBB6735766.1"/>
    <property type="molecule type" value="Genomic_DNA"/>
</dbReference>
<feature type="region of interest" description="Disordered" evidence="3">
    <location>
        <begin position="33"/>
        <end position="61"/>
    </location>
</feature>
<dbReference type="AlphaFoldDB" id="A0A7X0STD7"/>
<evidence type="ECO:0000256" key="3">
    <source>
        <dbReference type="SAM" id="MobiDB-lite"/>
    </source>
</evidence>
<evidence type="ECO:0000256" key="2">
    <source>
        <dbReference type="ARBA" id="ARBA00007639"/>
    </source>
</evidence>
<dbReference type="GO" id="GO:0030288">
    <property type="term" value="C:outer membrane-bounded periplasmic space"/>
    <property type="evidence" value="ECO:0007669"/>
    <property type="project" value="TreeGrafter"/>
</dbReference>
<name>A0A7X0STD7_9BACL</name>
<evidence type="ECO:0000313" key="6">
    <source>
        <dbReference type="EMBL" id="MBB6735766.1"/>
    </source>
</evidence>
<comment type="caution">
    <text evidence="6">The sequence shown here is derived from an EMBL/GenBank/DDBJ whole genome shotgun (WGS) entry which is preliminary data.</text>
</comment>
<feature type="chain" id="PRO_5039686280" evidence="4">
    <location>
        <begin position="23"/>
        <end position="386"/>
    </location>
</feature>
<keyword evidence="7" id="KW-1185">Reference proteome</keyword>
<dbReference type="Pfam" id="PF13407">
    <property type="entry name" value="Peripla_BP_4"/>
    <property type="match status" value="1"/>
</dbReference>
<organism evidence="6 7">
    <name type="scientific">Cohnella zeiphila</name>
    <dbReference type="NCBI Taxonomy" id="2761120"/>
    <lineage>
        <taxon>Bacteria</taxon>
        <taxon>Bacillati</taxon>
        <taxon>Bacillota</taxon>
        <taxon>Bacilli</taxon>
        <taxon>Bacillales</taxon>
        <taxon>Paenibacillaceae</taxon>
        <taxon>Cohnella</taxon>
    </lineage>
</organism>
<comment type="similarity">
    <text evidence="2">Belongs to the bacterial solute-binding protein 2 family.</text>
</comment>
<feature type="signal peptide" evidence="4">
    <location>
        <begin position="1"/>
        <end position="22"/>
    </location>
</feature>
<proteinExistence type="inferred from homology"/>
<gene>
    <name evidence="6" type="ORF">H7C18_33135</name>
</gene>
<comment type="subcellular location">
    <subcellularLocation>
        <location evidence="1">Cell envelope</location>
    </subcellularLocation>
</comment>
<sequence>MKQRKRLGAGLALILVLMLALTACGNKNDGANGGNASASGSASPSSSAASSPTASGSSAAASDDVASLKGKNIALLMRLNTGTFSAQYVDGVKKQIEKFGGKVTVITADDKLDVMASNLDAAVTQHYDGILLDHGDDGALSTGVQKALAANIPVVAFDSNISAAGVTNIAQNDQKMAEQTLEALASDAGGKGNIVKIWVAGFPPMESRQIAYKAFQEKYPDIKEIAAFGTADGPQLDAQTKMEAILKQYPEKGSITAVWAAWDEFAKGAANAIKQAGRDEIKVYGIDLSDEDLGMIQDTTSPWVASAAVDPASIGQVQVRYLYQKIHGDTTPATVELDSVYVNRDSLPADKKVTTADLSQYVKGWGASDEGSTDYLTALEQAVAGQ</sequence>